<dbReference type="EMBL" id="CABFNB010000127">
    <property type="protein sequence ID" value="VTZ64413.1"/>
    <property type="molecule type" value="Genomic_DNA"/>
</dbReference>
<keyword evidence="1" id="KW-1133">Transmembrane helix</keyword>
<keyword evidence="1" id="KW-0812">Transmembrane</keyword>
<protein>
    <submittedName>
        <fullName evidence="2">Uncharacterized protein</fullName>
    </submittedName>
</protein>
<evidence type="ECO:0000313" key="2">
    <source>
        <dbReference type="EMBL" id="VTZ64413.1"/>
    </source>
</evidence>
<evidence type="ECO:0000256" key="1">
    <source>
        <dbReference type="SAM" id="Phobius"/>
    </source>
</evidence>
<organism evidence="2">
    <name type="scientific">Sinorhizobium medicae</name>
    <dbReference type="NCBI Taxonomy" id="110321"/>
    <lineage>
        <taxon>Bacteria</taxon>
        <taxon>Pseudomonadati</taxon>
        <taxon>Pseudomonadota</taxon>
        <taxon>Alphaproteobacteria</taxon>
        <taxon>Hyphomicrobiales</taxon>
        <taxon>Rhizobiaceae</taxon>
        <taxon>Sinorhizobium/Ensifer group</taxon>
        <taxon>Sinorhizobium</taxon>
    </lineage>
</organism>
<gene>
    <name evidence="2" type="ORF">EMEDMD4_590025</name>
</gene>
<dbReference type="AlphaFoldDB" id="A0A508X929"/>
<reference evidence="2" key="1">
    <citation type="submission" date="2019-06" db="EMBL/GenBank/DDBJ databases">
        <authorList>
            <person name="Le Quere A."/>
            <person name="Colella S."/>
        </authorList>
    </citation>
    <scope>NUCLEOTIDE SEQUENCE</scope>
    <source>
        <strain evidence="2">EmedicaeMD41</strain>
    </source>
</reference>
<dbReference type="Proteomes" id="UP000507954">
    <property type="component" value="Unassembled WGS sequence"/>
</dbReference>
<name>A0A508X929_9HYPH</name>
<proteinExistence type="predicted"/>
<sequence>MRDRDDFGLPEQRASTGLPLSIVLLSVLTIAAYLMIGDALSNRESRDVAVYTSNFHSNRSNASE</sequence>
<accession>A0A508X929</accession>
<keyword evidence="1" id="KW-0472">Membrane</keyword>
<feature type="transmembrane region" description="Helical" evidence="1">
    <location>
        <begin position="16"/>
        <end position="36"/>
    </location>
</feature>